<evidence type="ECO:0000313" key="2">
    <source>
        <dbReference type="Proteomes" id="UP000198287"/>
    </source>
</evidence>
<reference evidence="1 2" key="1">
    <citation type="submission" date="2015-12" db="EMBL/GenBank/DDBJ databases">
        <title>The genome of Folsomia candida.</title>
        <authorList>
            <person name="Faddeeva A."/>
            <person name="Derks M.F."/>
            <person name="Anvar Y."/>
            <person name="Smit S."/>
            <person name="Van Straalen N."/>
            <person name="Roelofs D."/>
        </authorList>
    </citation>
    <scope>NUCLEOTIDE SEQUENCE [LARGE SCALE GENOMIC DNA]</scope>
    <source>
        <strain evidence="1 2">VU population</strain>
        <tissue evidence="1">Whole body</tissue>
    </source>
</reference>
<comment type="caution">
    <text evidence="1">The sequence shown here is derived from an EMBL/GenBank/DDBJ whole genome shotgun (WGS) entry which is preliminary data.</text>
</comment>
<dbReference type="AlphaFoldDB" id="A0A226CZE5"/>
<protein>
    <submittedName>
        <fullName evidence="1">Uncharacterized protein</fullName>
    </submittedName>
</protein>
<keyword evidence="2" id="KW-1185">Reference proteome</keyword>
<dbReference type="SUPFAM" id="SSF52540">
    <property type="entry name" value="P-loop containing nucleoside triphosphate hydrolases"/>
    <property type="match status" value="1"/>
</dbReference>
<evidence type="ECO:0000313" key="1">
    <source>
        <dbReference type="EMBL" id="OXA38180.1"/>
    </source>
</evidence>
<dbReference type="EMBL" id="LNIX01000047">
    <property type="protein sequence ID" value="OXA38180.1"/>
    <property type="molecule type" value="Genomic_DNA"/>
</dbReference>
<dbReference type="InterPro" id="IPR027417">
    <property type="entry name" value="P-loop_NTPase"/>
</dbReference>
<sequence length="243" mass="28373">MDNLLKRIQQIKKAHLEDPLLLDWKEIYGRILDPTRAVSLRILEDKLRHGELQPYSLINDLVDYDRLTGMSFHSPIRFHMKNYPGKFFGGGDNIKWLREQYSQPKSNFVTVYGLEGMGKSRTVSQFILETSKSIDDLACASLDCINALNFHNDCASFGKYIQDIHKISLPVNLKKLETWKPNNLLGVISNEIYKLAKCKWILILENCQESIIKQYDLLSLLEKKIWIKKYNMREQNITLAFFK</sequence>
<proteinExistence type="predicted"/>
<gene>
    <name evidence="1" type="ORF">Fcan01_26918</name>
</gene>
<name>A0A226CZE5_FOLCA</name>
<accession>A0A226CZE5</accession>
<organism evidence="1 2">
    <name type="scientific">Folsomia candida</name>
    <name type="common">Springtail</name>
    <dbReference type="NCBI Taxonomy" id="158441"/>
    <lineage>
        <taxon>Eukaryota</taxon>
        <taxon>Metazoa</taxon>
        <taxon>Ecdysozoa</taxon>
        <taxon>Arthropoda</taxon>
        <taxon>Hexapoda</taxon>
        <taxon>Collembola</taxon>
        <taxon>Entomobryomorpha</taxon>
        <taxon>Isotomoidea</taxon>
        <taxon>Isotomidae</taxon>
        <taxon>Proisotominae</taxon>
        <taxon>Folsomia</taxon>
    </lineage>
</organism>
<dbReference type="Proteomes" id="UP000198287">
    <property type="component" value="Unassembled WGS sequence"/>
</dbReference>